<comment type="similarity">
    <text evidence="4">Belongs to the copper transporter (Ctr) (TC 1.A.56) family. SLC31A subfamily.</text>
</comment>
<organism evidence="5 6">
    <name type="scientific">Ramazzottius varieornatus</name>
    <name type="common">Water bear</name>
    <name type="synonym">Tardigrade</name>
    <dbReference type="NCBI Taxonomy" id="947166"/>
    <lineage>
        <taxon>Eukaryota</taxon>
        <taxon>Metazoa</taxon>
        <taxon>Ecdysozoa</taxon>
        <taxon>Tardigrada</taxon>
        <taxon>Eutardigrada</taxon>
        <taxon>Parachela</taxon>
        <taxon>Hypsibioidea</taxon>
        <taxon>Ramazzottiidae</taxon>
        <taxon>Ramazzottius</taxon>
    </lineage>
</organism>
<keyword evidence="4" id="KW-0813">Transport</keyword>
<protein>
    <recommendedName>
        <fullName evidence="4">Copper transport protein</fullName>
    </recommendedName>
</protein>
<dbReference type="STRING" id="947166.A0A1D1VXT6"/>
<evidence type="ECO:0000256" key="3">
    <source>
        <dbReference type="ARBA" id="ARBA00023136"/>
    </source>
</evidence>
<evidence type="ECO:0000313" key="6">
    <source>
        <dbReference type="Proteomes" id="UP000186922"/>
    </source>
</evidence>
<evidence type="ECO:0000256" key="2">
    <source>
        <dbReference type="ARBA" id="ARBA00022989"/>
    </source>
</evidence>
<keyword evidence="3 4" id="KW-0472">Membrane</keyword>
<evidence type="ECO:0000313" key="5">
    <source>
        <dbReference type="EMBL" id="GAV05901.1"/>
    </source>
</evidence>
<dbReference type="PANTHER" id="PTHR12483">
    <property type="entry name" value="SOLUTE CARRIER FAMILY 31 COPPER TRANSPORTERS"/>
    <property type="match status" value="1"/>
</dbReference>
<name>A0A1D1VXT6_RAMVA</name>
<dbReference type="Pfam" id="PF04145">
    <property type="entry name" value="Ctr"/>
    <property type="match status" value="1"/>
</dbReference>
<feature type="transmembrane region" description="Helical" evidence="4">
    <location>
        <begin position="125"/>
        <end position="144"/>
    </location>
</feature>
<dbReference type="PANTHER" id="PTHR12483:SF115">
    <property type="entry name" value="COPPER TRANSPORT PROTEIN"/>
    <property type="match status" value="1"/>
</dbReference>
<keyword evidence="4" id="KW-0406">Ion transport</keyword>
<proteinExistence type="inferred from homology"/>
<dbReference type="GO" id="GO:0005375">
    <property type="term" value="F:copper ion transmembrane transporter activity"/>
    <property type="evidence" value="ECO:0007669"/>
    <property type="project" value="UniProtKB-UniRule"/>
</dbReference>
<keyword evidence="4" id="KW-0186">Copper</keyword>
<keyword evidence="6" id="KW-1185">Reference proteome</keyword>
<dbReference type="EMBL" id="BDGG01000012">
    <property type="protein sequence ID" value="GAV05901.1"/>
    <property type="molecule type" value="Genomic_DNA"/>
</dbReference>
<feature type="transmembrane region" description="Helical" evidence="4">
    <location>
        <begin position="99"/>
        <end position="119"/>
    </location>
</feature>
<dbReference type="Proteomes" id="UP000186922">
    <property type="component" value="Unassembled WGS sequence"/>
</dbReference>
<dbReference type="InterPro" id="IPR007274">
    <property type="entry name" value="Cop_transporter"/>
</dbReference>
<evidence type="ECO:0000256" key="1">
    <source>
        <dbReference type="ARBA" id="ARBA00022692"/>
    </source>
</evidence>
<comment type="subcellular location">
    <subcellularLocation>
        <location evidence="4">Membrane</location>
        <topology evidence="4">Multi-pass membrane protein</topology>
    </subcellularLocation>
</comment>
<comment type="caution">
    <text evidence="5">The sequence shown here is derived from an EMBL/GenBank/DDBJ whole genome shotgun (WGS) entry which is preliminary data.</text>
</comment>
<dbReference type="AlphaFoldDB" id="A0A1D1VXT6"/>
<keyword evidence="1 4" id="KW-0812">Transmembrane</keyword>
<dbReference type="OrthoDB" id="161814at2759"/>
<accession>A0A1D1VXT6</accession>
<reference evidence="5 6" key="1">
    <citation type="journal article" date="2016" name="Nat. Commun.">
        <title>Extremotolerant tardigrade genome and improved radiotolerance of human cultured cells by tardigrade-unique protein.</title>
        <authorList>
            <person name="Hashimoto T."/>
            <person name="Horikawa D.D."/>
            <person name="Saito Y."/>
            <person name="Kuwahara H."/>
            <person name="Kozuka-Hata H."/>
            <person name="Shin-I T."/>
            <person name="Minakuchi Y."/>
            <person name="Ohishi K."/>
            <person name="Motoyama A."/>
            <person name="Aizu T."/>
            <person name="Enomoto A."/>
            <person name="Kondo K."/>
            <person name="Tanaka S."/>
            <person name="Hara Y."/>
            <person name="Koshikawa S."/>
            <person name="Sagara H."/>
            <person name="Miura T."/>
            <person name="Yokobori S."/>
            <person name="Miyagawa K."/>
            <person name="Suzuki Y."/>
            <person name="Kubo T."/>
            <person name="Oyama M."/>
            <person name="Kohara Y."/>
            <person name="Fujiyama A."/>
            <person name="Arakawa K."/>
            <person name="Katayama T."/>
            <person name="Toyoda A."/>
            <person name="Kunieda T."/>
        </authorList>
    </citation>
    <scope>NUCLEOTIDE SEQUENCE [LARGE SCALE GENOMIC DNA]</scope>
    <source>
        <strain evidence="5 6">YOKOZUNA-1</strain>
    </source>
</reference>
<dbReference type="GO" id="GO:0016020">
    <property type="term" value="C:membrane"/>
    <property type="evidence" value="ECO:0007669"/>
    <property type="project" value="UniProtKB-SubCell"/>
</dbReference>
<sequence>MDMDMMPMYFHFDLPSHILFKTWSPQTTGEMVGAAIAVFCLAVTYEALKLGRQILHANEAKNKRRRTVSTESLPAAPADIPHGSVKHDLVSTLRAMFRWMHLLQTILHGIQFVIGYWLMLAAMTFSVWLFIGMVLGTMFGYFLFHWNPANDGYMNLQNDHCH</sequence>
<keyword evidence="4" id="KW-0187">Copper transport</keyword>
<gene>
    <name evidence="5" type="primary">RvY_15960-1</name>
    <name evidence="5" type="synonym">RvY_15960.1</name>
    <name evidence="5" type="ORF">RvY_15960</name>
</gene>
<evidence type="ECO:0000256" key="4">
    <source>
        <dbReference type="RuleBase" id="RU367022"/>
    </source>
</evidence>
<keyword evidence="2 4" id="KW-1133">Transmembrane helix</keyword>